<evidence type="ECO:0000256" key="12">
    <source>
        <dbReference type="RuleBase" id="RU362004"/>
    </source>
</evidence>
<evidence type="ECO:0000256" key="7">
    <source>
        <dbReference type="ARBA" id="ARBA00022845"/>
    </source>
</evidence>
<dbReference type="InterPro" id="IPR035979">
    <property type="entry name" value="RBD_domain_sf"/>
</dbReference>
<dbReference type="EMBL" id="JACGWO010000006">
    <property type="protein sequence ID" value="KAK4424214.1"/>
    <property type="molecule type" value="Genomic_DNA"/>
</dbReference>
<evidence type="ECO:0000256" key="3">
    <source>
        <dbReference type="ARBA" id="ARBA00008557"/>
    </source>
</evidence>
<dbReference type="CDD" id="cd12380">
    <property type="entry name" value="RRM3_I_PABPs"/>
    <property type="match status" value="1"/>
</dbReference>
<keyword evidence="17" id="KW-1185">Reference proteome</keyword>
<dbReference type="GO" id="GO:0003723">
    <property type="term" value="F:RNA binding"/>
    <property type="evidence" value="ECO:0007669"/>
    <property type="project" value="UniProtKB-UniRule"/>
</dbReference>
<dbReference type="GO" id="GO:0006417">
    <property type="term" value="P:regulation of translation"/>
    <property type="evidence" value="ECO:0007669"/>
    <property type="project" value="UniProtKB-KW"/>
</dbReference>
<feature type="domain" description="RRM" evidence="14">
    <location>
        <begin position="195"/>
        <end position="272"/>
    </location>
</feature>
<dbReference type="SMART" id="SM00360">
    <property type="entry name" value="RRM"/>
    <property type="match status" value="4"/>
</dbReference>
<reference evidence="16" key="1">
    <citation type="submission" date="2020-06" db="EMBL/GenBank/DDBJ databases">
        <authorList>
            <person name="Li T."/>
            <person name="Hu X."/>
            <person name="Zhang T."/>
            <person name="Song X."/>
            <person name="Zhang H."/>
            <person name="Dai N."/>
            <person name="Sheng W."/>
            <person name="Hou X."/>
            <person name="Wei L."/>
        </authorList>
    </citation>
    <scope>NUCLEOTIDE SEQUENCE</scope>
    <source>
        <strain evidence="16">3651</strain>
        <tissue evidence="16">Leaf</tissue>
    </source>
</reference>
<dbReference type="FunFam" id="3.30.70.330:FF:000651">
    <property type="entry name" value="Poly(A) binding protein cytoplasmic 1 like"/>
    <property type="match status" value="1"/>
</dbReference>
<feature type="domain" description="RRM" evidence="14">
    <location>
        <begin position="299"/>
        <end position="376"/>
    </location>
</feature>
<dbReference type="PROSITE" id="PS50102">
    <property type="entry name" value="RRM"/>
    <property type="match status" value="4"/>
</dbReference>
<gene>
    <name evidence="16" type="ORF">Salat_1614800</name>
</gene>
<dbReference type="FunFam" id="1.10.1900.10:FF:000003">
    <property type="entry name" value="Polyadenylate-binding protein"/>
    <property type="match status" value="1"/>
</dbReference>
<dbReference type="CDD" id="cd12379">
    <property type="entry name" value="RRM2_I_PABPs"/>
    <property type="match status" value="1"/>
</dbReference>
<keyword evidence="6" id="KW-0677">Repeat</keyword>
<evidence type="ECO:0000256" key="2">
    <source>
        <dbReference type="ARBA" id="ARBA00004496"/>
    </source>
</evidence>
<dbReference type="GO" id="GO:0005634">
    <property type="term" value="C:nucleus"/>
    <property type="evidence" value="ECO:0007669"/>
    <property type="project" value="UniProtKB-SubCell"/>
</dbReference>
<evidence type="ECO:0000256" key="4">
    <source>
        <dbReference type="ARBA" id="ARBA00022490"/>
    </source>
</evidence>
<dbReference type="Gene3D" id="3.30.70.330">
    <property type="match status" value="4"/>
</dbReference>
<evidence type="ECO:0000256" key="6">
    <source>
        <dbReference type="ARBA" id="ARBA00022737"/>
    </source>
</evidence>
<evidence type="ECO:0000256" key="8">
    <source>
        <dbReference type="ARBA" id="ARBA00022884"/>
    </source>
</evidence>
<dbReference type="SUPFAM" id="SSF63570">
    <property type="entry name" value="PABC (PABP) domain"/>
    <property type="match status" value="1"/>
</dbReference>
<dbReference type="InterPro" id="IPR002004">
    <property type="entry name" value="PABP_HYD_C"/>
</dbReference>
<keyword evidence="4 12" id="KW-0963">Cytoplasm</keyword>
<dbReference type="PANTHER" id="PTHR24012">
    <property type="entry name" value="RNA BINDING PROTEIN"/>
    <property type="match status" value="1"/>
</dbReference>
<dbReference type="PROSITE" id="PS51309">
    <property type="entry name" value="PABC"/>
    <property type="match status" value="1"/>
</dbReference>
<evidence type="ECO:0000256" key="10">
    <source>
        <dbReference type="ARBA" id="ARBA00054110"/>
    </source>
</evidence>
<evidence type="ECO:0000259" key="14">
    <source>
        <dbReference type="PROSITE" id="PS50102"/>
    </source>
</evidence>
<keyword evidence="5" id="KW-0945">Host-virus interaction</keyword>
<proteinExistence type="inferred from homology"/>
<organism evidence="16 17">
    <name type="scientific">Sesamum alatum</name>
    <dbReference type="NCBI Taxonomy" id="300844"/>
    <lineage>
        <taxon>Eukaryota</taxon>
        <taxon>Viridiplantae</taxon>
        <taxon>Streptophyta</taxon>
        <taxon>Embryophyta</taxon>
        <taxon>Tracheophyta</taxon>
        <taxon>Spermatophyta</taxon>
        <taxon>Magnoliopsida</taxon>
        <taxon>eudicotyledons</taxon>
        <taxon>Gunneridae</taxon>
        <taxon>Pentapetalae</taxon>
        <taxon>asterids</taxon>
        <taxon>lamiids</taxon>
        <taxon>Lamiales</taxon>
        <taxon>Pedaliaceae</taxon>
        <taxon>Sesamum</taxon>
    </lineage>
</organism>
<dbReference type="GO" id="GO:0005737">
    <property type="term" value="C:cytoplasm"/>
    <property type="evidence" value="ECO:0007669"/>
    <property type="project" value="UniProtKB-SubCell"/>
</dbReference>
<keyword evidence="9" id="KW-0539">Nucleus</keyword>
<protein>
    <recommendedName>
        <fullName evidence="12">Polyadenylate-binding protein</fullName>
        <shortName evidence="12">PABP</shortName>
    </recommendedName>
</protein>
<feature type="domain" description="PABC" evidence="15">
    <location>
        <begin position="544"/>
        <end position="621"/>
    </location>
</feature>
<comment type="function">
    <text evidence="10">Binds the poly(A) tail of mRNA. Appears to be an important mediator of the multiple roles of the poly(A) tail in mRNA biogenesis, stability and translation.</text>
</comment>
<name>A0AAE1Y6F0_9LAMI</name>
<comment type="subcellular location">
    <subcellularLocation>
        <location evidence="2 12">Cytoplasm</location>
    </subcellularLocation>
    <subcellularLocation>
        <location evidence="1">Nucleus</location>
    </subcellularLocation>
</comment>
<dbReference type="AlphaFoldDB" id="A0AAE1Y6F0"/>
<dbReference type="InterPro" id="IPR045305">
    <property type="entry name" value="RRM2_I_PABPs"/>
</dbReference>
<evidence type="ECO:0000256" key="13">
    <source>
        <dbReference type="SAM" id="MobiDB-lite"/>
    </source>
</evidence>
<dbReference type="InterPro" id="IPR012677">
    <property type="entry name" value="Nucleotide-bd_a/b_plait_sf"/>
</dbReference>
<dbReference type="InterPro" id="IPR036053">
    <property type="entry name" value="PABP-dom"/>
</dbReference>
<dbReference type="SMART" id="SM00517">
    <property type="entry name" value="PolyA"/>
    <property type="match status" value="1"/>
</dbReference>
<keyword evidence="8 11" id="KW-0694">RNA-binding</keyword>
<feature type="region of interest" description="Disordered" evidence="13">
    <location>
        <begin position="461"/>
        <end position="481"/>
    </location>
</feature>
<dbReference type="InterPro" id="IPR003954">
    <property type="entry name" value="RRM_euk-type"/>
</dbReference>
<dbReference type="InterPro" id="IPR006515">
    <property type="entry name" value="PABP_1234"/>
</dbReference>
<evidence type="ECO:0000256" key="5">
    <source>
        <dbReference type="ARBA" id="ARBA00022581"/>
    </source>
</evidence>
<dbReference type="FunFam" id="3.30.70.330:FF:000003">
    <property type="entry name" value="Polyadenylate-binding protein"/>
    <property type="match status" value="1"/>
</dbReference>
<evidence type="ECO:0000256" key="9">
    <source>
        <dbReference type="ARBA" id="ARBA00023242"/>
    </source>
</evidence>
<feature type="domain" description="RRM" evidence="14">
    <location>
        <begin position="17"/>
        <end position="95"/>
    </location>
</feature>
<reference evidence="16" key="2">
    <citation type="journal article" date="2024" name="Plant">
        <title>Genomic evolution and insights into agronomic trait innovations of Sesamum species.</title>
        <authorList>
            <person name="Miao H."/>
            <person name="Wang L."/>
            <person name="Qu L."/>
            <person name="Liu H."/>
            <person name="Sun Y."/>
            <person name="Le M."/>
            <person name="Wang Q."/>
            <person name="Wei S."/>
            <person name="Zheng Y."/>
            <person name="Lin W."/>
            <person name="Duan Y."/>
            <person name="Cao H."/>
            <person name="Xiong S."/>
            <person name="Wang X."/>
            <person name="Wei L."/>
            <person name="Li C."/>
            <person name="Ma Q."/>
            <person name="Ju M."/>
            <person name="Zhao R."/>
            <person name="Li G."/>
            <person name="Mu C."/>
            <person name="Tian Q."/>
            <person name="Mei H."/>
            <person name="Zhang T."/>
            <person name="Gao T."/>
            <person name="Zhang H."/>
        </authorList>
    </citation>
    <scope>NUCLEOTIDE SEQUENCE</scope>
    <source>
        <strain evidence="16">3651</strain>
    </source>
</reference>
<dbReference type="InterPro" id="IPR000504">
    <property type="entry name" value="RRM_dom"/>
</dbReference>
<dbReference type="Gene3D" id="1.10.1900.10">
    <property type="entry name" value="c-terminal domain of poly(a) binding protein"/>
    <property type="match status" value="1"/>
</dbReference>
<dbReference type="SUPFAM" id="SSF54928">
    <property type="entry name" value="RNA-binding domain, RBD"/>
    <property type="match status" value="3"/>
</dbReference>
<keyword evidence="7" id="KW-0810">Translation regulation</keyword>
<comment type="similarity">
    <text evidence="3 12">Belongs to the polyadenylate-binding protein type-1 family.</text>
</comment>
<dbReference type="Pfam" id="PF00076">
    <property type="entry name" value="RRM_1"/>
    <property type="match status" value="4"/>
</dbReference>
<dbReference type="Proteomes" id="UP001293254">
    <property type="component" value="Unassembled WGS sequence"/>
</dbReference>
<evidence type="ECO:0000256" key="1">
    <source>
        <dbReference type="ARBA" id="ARBA00004123"/>
    </source>
</evidence>
<dbReference type="Pfam" id="PF00658">
    <property type="entry name" value="MLLE"/>
    <property type="match status" value="1"/>
</dbReference>
<evidence type="ECO:0000313" key="16">
    <source>
        <dbReference type="EMBL" id="KAK4424214.1"/>
    </source>
</evidence>
<dbReference type="CDD" id="cd12381">
    <property type="entry name" value="RRM4_I_PABPs"/>
    <property type="match status" value="1"/>
</dbReference>
<dbReference type="NCBIfam" id="TIGR01628">
    <property type="entry name" value="PABP-1234"/>
    <property type="match status" value="1"/>
</dbReference>
<dbReference type="FunFam" id="3.30.70.330:FF:000239">
    <property type="entry name" value="Polyadenylate-binding protein"/>
    <property type="match status" value="1"/>
</dbReference>
<sequence>METGSNAAAQTAAQSVTALYIGDLDASVTEEELRRLFGQVGDVVSVKICTNPTTERPLEYGYVNYSNPEDAAKAIEDLNFTPLNGKCIRISYSNRDASVRKSGAGNIFVKNLDKEIDHKALYNLFSPYGNIISSKVETDASGQSKGYGFVHYDNEEAARNAIQHRNGAVLFGKELYVGPFVNKQDREMSDKTKFTNVFVKNLSELTTEEELKMTFGEFGSITTVAVMRDEYGNSKCFGFVNFENAEDAAKSVEVLNGQIFNGKEWYVGRAQKKSERERELKLRQEQIAREAHEKSLGMNNLYIKNLDDTIDNDKLKELFSPFGTITSCKVMCDPKGLSKGSGFVAFSTSQEASKAISEMNGKMVCSKPLYVAIAEKKEVRRARLQAIFSNVRPNTYVPTVTPHMPIYPLGGPGIGQQLPYGRAPHAILPPMPGFGYQQQFIPGVRPSGSVMPNVLFPIYQHGPQSPRHSGRRPGSDALQQSQPSIPLMHHQMLLRGNAYHLPLGYGMSNVSGQGTSTATTGMLSFAQENSYWPMHERRSHGSIPVGALASALANALPSEQRTMLGESLYPLVEELEHEMAAKVTGMLLEMDQTEVLHLLESPESLRAKVEEAMEVLRNAPQRQQTTATANQLASLVLSE</sequence>
<feature type="domain" description="RRM" evidence="14">
    <location>
        <begin position="105"/>
        <end position="177"/>
    </location>
</feature>
<accession>A0AAE1Y6F0</accession>
<comment type="caution">
    <text evidence="16">The sequence shown here is derived from an EMBL/GenBank/DDBJ whole genome shotgun (WGS) entry which is preliminary data.</text>
</comment>
<evidence type="ECO:0000256" key="11">
    <source>
        <dbReference type="PROSITE-ProRule" id="PRU00176"/>
    </source>
</evidence>
<evidence type="ECO:0000313" key="17">
    <source>
        <dbReference type="Proteomes" id="UP001293254"/>
    </source>
</evidence>
<dbReference type="SMART" id="SM00361">
    <property type="entry name" value="RRM_1"/>
    <property type="match status" value="3"/>
</dbReference>
<evidence type="ECO:0000259" key="15">
    <source>
        <dbReference type="PROSITE" id="PS51309"/>
    </source>
</evidence>